<dbReference type="Pfam" id="PF00270">
    <property type="entry name" value="DEAD"/>
    <property type="match status" value="1"/>
</dbReference>
<evidence type="ECO:0000313" key="6">
    <source>
        <dbReference type="EMBL" id="OLF47785.1"/>
    </source>
</evidence>
<dbReference type="EMBL" id="UHEN01000001">
    <property type="protein sequence ID" value="SUN07021.1"/>
    <property type="molecule type" value="Genomic_DNA"/>
</dbReference>
<dbReference type="EC" id="3.6.4.-" evidence="7"/>
<keyword evidence="3" id="KW-0238">DNA-binding</keyword>
<dbReference type="InterPro" id="IPR011545">
    <property type="entry name" value="DEAD/DEAH_box_helicase_dom"/>
</dbReference>
<feature type="domain" description="Helicase ATP-binding" evidence="4">
    <location>
        <begin position="135"/>
        <end position="285"/>
    </location>
</feature>
<dbReference type="PROSITE" id="PS51192">
    <property type="entry name" value="HELICASE_ATP_BIND_1"/>
    <property type="match status" value="1"/>
</dbReference>
<keyword evidence="7" id="KW-0378">Hydrolase</keyword>
<dbReference type="GO" id="GO:0006302">
    <property type="term" value="P:double-strand break repair"/>
    <property type="evidence" value="ECO:0007669"/>
    <property type="project" value="TreeGrafter"/>
</dbReference>
<accession>A0A1Q8E7L6</accession>
<dbReference type="SMART" id="SM00487">
    <property type="entry name" value="DEXDc"/>
    <property type="match status" value="1"/>
</dbReference>
<evidence type="ECO:0000256" key="3">
    <source>
        <dbReference type="ARBA" id="ARBA00023125"/>
    </source>
</evidence>
<dbReference type="GO" id="GO:0016787">
    <property type="term" value="F:hydrolase activity"/>
    <property type="evidence" value="ECO:0007669"/>
    <property type="project" value="UniProtKB-KW"/>
</dbReference>
<dbReference type="OrthoDB" id="2077914at2"/>
<dbReference type="EMBL" id="MSJL01000079">
    <property type="protein sequence ID" value="OLF47785.1"/>
    <property type="molecule type" value="Genomic_DNA"/>
</dbReference>
<dbReference type="Gene3D" id="3.40.50.300">
    <property type="entry name" value="P-loop containing nucleotide triphosphate hydrolases"/>
    <property type="match status" value="2"/>
</dbReference>
<keyword evidence="6" id="KW-0347">Helicase</keyword>
<dbReference type="Proteomes" id="UP000186437">
    <property type="component" value="Unassembled WGS sequence"/>
</dbReference>
<dbReference type="InterPro" id="IPR001650">
    <property type="entry name" value="Helicase_C-like"/>
</dbReference>
<dbReference type="Pfam" id="PF00271">
    <property type="entry name" value="Helicase_C"/>
    <property type="match status" value="1"/>
</dbReference>
<dbReference type="GO" id="GO:0005524">
    <property type="term" value="F:ATP binding"/>
    <property type="evidence" value="ECO:0007669"/>
    <property type="project" value="UniProtKB-KW"/>
</dbReference>
<reference evidence="7 9" key="3">
    <citation type="submission" date="2018-06" db="EMBL/GenBank/DDBJ databases">
        <authorList>
            <consortium name="Pathogen Informatics"/>
            <person name="Doyle S."/>
        </authorList>
    </citation>
    <scope>NUCLEOTIDE SEQUENCE [LARGE SCALE GENOMIC DNA]</scope>
    <source>
        <strain evidence="7 9">NCTC12957</strain>
    </source>
</reference>
<name>A0A1Q8E7L6_STRAI</name>
<evidence type="ECO:0000313" key="8">
    <source>
        <dbReference type="Proteomes" id="UP000186437"/>
    </source>
</evidence>
<organism evidence="6 8">
    <name type="scientific">Streptococcus acidominimus</name>
    <dbReference type="NCBI Taxonomy" id="1326"/>
    <lineage>
        <taxon>Bacteria</taxon>
        <taxon>Bacillati</taxon>
        <taxon>Bacillota</taxon>
        <taxon>Bacilli</taxon>
        <taxon>Lactobacillales</taxon>
        <taxon>Streptococcaceae</taxon>
        <taxon>Streptococcus</taxon>
    </lineage>
</organism>
<dbReference type="GO" id="GO:0043138">
    <property type="term" value="F:3'-5' DNA helicase activity"/>
    <property type="evidence" value="ECO:0007669"/>
    <property type="project" value="TreeGrafter"/>
</dbReference>
<dbReference type="PROSITE" id="PS51194">
    <property type="entry name" value="HELICASE_CTER"/>
    <property type="match status" value="1"/>
</dbReference>
<gene>
    <name evidence="7" type="primary">mfd_2</name>
    <name evidence="6" type="ORF">BU200_10040</name>
    <name evidence="7" type="ORF">NCTC12957_00957</name>
</gene>
<feature type="domain" description="Helicase C-terminal" evidence="5">
    <location>
        <begin position="315"/>
        <end position="470"/>
    </location>
</feature>
<evidence type="ECO:0000256" key="1">
    <source>
        <dbReference type="ARBA" id="ARBA00022741"/>
    </source>
</evidence>
<dbReference type="RefSeq" id="WP_075099997.1">
    <property type="nucleotide sequence ID" value="NZ_MSJL01000079.1"/>
</dbReference>
<evidence type="ECO:0000313" key="7">
    <source>
        <dbReference type="EMBL" id="SUN07021.1"/>
    </source>
</evidence>
<evidence type="ECO:0000259" key="4">
    <source>
        <dbReference type="PROSITE" id="PS51192"/>
    </source>
</evidence>
<dbReference type="GO" id="GO:0006310">
    <property type="term" value="P:DNA recombination"/>
    <property type="evidence" value="ECO:0007669"/>
    <property type="project" value="TreeGrafter"/>
</dbReference>
<evidence type="ECO:0000259" key="5">
    <source>
        <dbReference type="PROSITE" id="PS51194"/>
    </source>
</evidence>
<keyword evidence="8" id="KW-1185">Reference proteome</keyword>
<dbReference type="GO" id="GO:0006270">
    <property type="term" value="P:DNA replication initiation"/>
    <property type="evidence" value="ECO:0007669"/>
    <property type="project" value="TreeGrafter"/>
</dbReference>
<dbReference type="GO" id="GO:0003677">
    <property type="term" value="F:DNA binding"/>
    <property type="evidence" value="ECO:0007669"/>
    <property type="project" value="UniProtKB-KW"/>
</dbReference>
<proteinExistence type="predicted"/>
<evidence type="ECO:0000256" key="2">
    <source>
        <dbReference type="ARBA" id="ARBA00022840"/>
    </source>
</evidence>
<dbReference type="AlphaFoldDB" id="A0A1Q8E7L6"/>
<dbReference type="Proteomes" id="UP000255213">
    <property type="component" value="Unassembled WGS sequence"/>
</dbReference>
<dbReference type="PANTHER" id="PTHR30580:SF1">
    <property type="entry name" value="COMF OPERON PROTEIN 1"/>
    <property type="match status" value="1"/>
</dbReference>
<sequence length="470" mass="53124">MTDLTDYYGRLFTHHQLTEEERLQAQRLASQTADKSCFRCSTRFEDKHRLPNGAKYCRECIALGRVRTDEDLYYFPQQTFPTQNTKIKKERGNEDEGGTNLHQDGVTKFLFDFQGVLKWQGQLTAWQQEISDALRSNFQARKATLIHAVTGAGKTEMIYRVVADVIDGGGAVCLASPRIDICIELHKRLQEDFACSISLLHGTGDPYFRTPLVIATTHQLLKFYRAFDLILVDEVDAFPYVDNPMLYRAVENALKEDGVTMFLTATSTDELDHKVGAGSLERLCLPRRFHGNPLPVPQKVWLAHFEASLKKNKIALKMLHKIAAQQQTGFPLLIFLPAIRMGQCFAQLLATYFPNQSIGFVSSQTENRLEIVERFRKKEIDILVTTTILERGVTFPCVDVFVLKANHPLYTSSSLVQIAGRVGRSKERPTGELLFFQDGTNRAIEKAIQEIQLMNKEAAYDSVSTVSASS</sequence>
<reference evidence="8" key="1">
    <citation type="submission" date="2016-12" db="EMBL/GenBank/DDBJ databases">
        <authorList>
            <person name="Gulvik C.A."/>
        </authorList>
    </citation>
    <scope>NUCLEOTIDE SEQUENCE [LARGE SCALE GENOMIC DNA]</scope>
    <source>
        <strain evidence="8">ATCC 51725</strain>
    </source>
</reference>
<dbReference type="SMART" id="SM00490">
    <property type="entry name" value="HELICc"/>
    <property type="match status" value="1"/>
</dbReference>
<reference evidence="6" key="2">
    <citation type="submission" date="2016-12" db="EMBL/GenBank/DDBJ databases">
        <authorList>
            <person name="Song W.-J."/>
            <person name="Kurnit D.M."/>
        </authorList>
    </citation>
    <scope>NUCLEOTIDE SEQUENCE [LARGE SCALE GENOMIC DNA]</scope>
    <source>
        <strain evidence="6">ATCC 51725</strain>
    </source>
</reference>
<protein>
    <submittedName>
        <fullName evidence="6 7">DNA/RNA helicase</fullName>
        <ecNumber evidence="7">3.6.4.-</ecNumber>
    </submittedName>
</protein>
<dbReference type="InterPro" id="IPR027417">
    <property type="entry name" value="P-loop_NTPase"/>
</dbReference>
<evidence type="ECO:0000313" key="9">
    <source>
        <dbReference type="Proteomes" id="UP000255213"/>
    </source>
</evidence>
<keyword evidence="2" id="KW-0067">ATP-binding</keyword>
<dbReference type="SUPFAM" id="SSF52540">
    <property type="entry name" value="P-loop containing nucleoside triphosphate hydrolases"/>
    <property type="match status" value="1"/>
</dbReference>
<dbReference type="InterPro" id="IPR014001">
    <property type="entry name" value="Helicase_ATP-bd"/>
</dbReference>
<dbReference type="PANTHER" id="PTHR30580">
    <property type="entry name" value="PRIMOSOMAL PROTEIN N"/>
    <property type="match status" value="1"/>
</dbReference>
<keyword evidence="1" id="KW-0547">Nucleotide-binding</keyword>